<dbReference type="EMBL" id="JACHKA010000001">
    <property type="protein sequence ID" value="MBB5986443.1"/>
    <property type="molecule type" value="Genomic_DNA"/>
</dbReference>
<evidence type="ECO:0000313" key="3">
    <source>
        <dbReference type="Proteomes" id="UP001138540"/>
    </source>
</evidence>
<reference evidence="2 3" key="1">
    <citation type="submission" date="2020-08" db="EMBL/GenBank/DDBJ databases">
        <title>Exploring microbial biodiversity for novel pathways involved in the catabolism of aromatic compounds derived from lignin.</title>
        <authorList>
            <person name="Elkins J."/>
        </authorList>
    </citation>
    <scope>NUCLEOTIDE SEQUENCE [LARGE SCALE GENOMIC DNA]</scope>
    <source>
        <strain evidence="2 3">B1D3A</strain>
    </source>
</reference>
<organism evidence="2 3">
    <name type="scientific">Sphingobium lignivorans</name>
    <dbReference type="NCBI Taxonomy" id="2735886"/>
    <lineage>
        <taxon>Bacteria</taxon>
        <taxon>Pseudomonadati</taxon>
        <taxon>Pseudomonadota</taxon>
        <taxon>Alphaproteobacteria</taxon>
        <taxon>Sphingomonadales</taxon>
        <taxon>Sphingomonadaceae</taxon>
        <taxon>Sphingobium</taxon>
    </lineage>
</organism>
<dbReference type="InterPro" id="IPR018656">
    <property type="entry name" value="DUF2087"/>
</dbReference>
<sequence length="193" mass="21971">MSRTILPFAAPDFSALARSLRQQLVGRTAAPGHLELMNMLARAAGSRNYQHYRAQALATPTQQAHAAPPATHDIEAADAPPVRPERLEKALRCFDRDGRLTRWPARTVLQHLCLWPLWADFPPARTLDEKQVNDYLKSRNSFSDHAILRREMCNTGLLSRTRDGRAYRRLERRPPPEALMMIRLQADKCRKAG</sequence>
<gene>
    <name evidence="2" type="ORF">HNP60_002417</name>
</gene>
<dbReference type="Proteomes" id="UP001138540">
    <property type="component" value="Unassembled WGS sequence"/>
</dbReference>
<proteinExistence type="predicted"/>
<keyword evidence="3" id="KW-1185">Reference proteome</keyword>
<dbReference type="RefSeq" id="WP_184153971.1">
    <property type="nucleotide sequence ID" value="NZ_JACHKA010000001.1"/>
</dbReference>
<comment type="caution">
    <text evidence="2">The sequence shown here is derived from an EMBL/GenBank/DDBJ whole genome shotgun (WGS) entry which is preliminary data.</text>
</comment>
<feature type="domain" description="DUF2087" evidence="1">
    <location>
        <begin position="99"/>
        <end position="169"/>
    </location>
</feature>
<dbReference type="Pfam" id="PF09860">
    <property type="entry name" value="DUF2087"/>
    <property type="match status" value="1"/>
</dbReference>
<name>A0ABR6NGN1_9SPHN</name>
<accession>A0ABR6NGN1</accession>
<evidence type="ECO:0000313" key="2">
    <source>
        <dbReference type="EMBL" id="MBB5986443.1"/>
    </source>
</evidence>
<protein>
    <recommendedName>
        <fullName evidence="1">DUF2087 domain-containing protein</fullName>
    </recommendedName>
</protein>
<evidence type="ECO:0000259" key="1">
    <source>
        <dbReference type="Pfam" id="PF09860"/>
    </source>
</evidence>